<dbReference type="GO" id="GO:0008270">
    <property type="term" value="F:zinc ion binding"/>
    <property type="evidence" value="ECO:0007669"/>
    <property type="project" value="UniProtKB-KW"/>
</dbReference>
<feature type="site" description="Histone H3K4me3 binding" evidence="7">
    <location>
        <position position="104"/>
    </location>
</feature>
<dbReference type="WBParaSite" id="ACRNAN_scaffold3584.g31715.t1">
    <property type="protein sequence ID" value="ACRNAN_scaffold3584.g31715.t1"/>
    <property type="gene ID" value="ACRNAN_scaffold3584.g31715"/>
</dbReference>
<keyword evidence="5 8" id="KW-0862">Zinc</keyword>
<evidence type="ECO:0000256" key="1">
    <source>
        <dbReference type="ARBA" id="ARBA00004123"/>
    </source>
</evidence>
<evidence type="ECO:0000256" key="8">
    <source>
        <dbReference type="PIRSR" id="PIRSR628651-51"/>
    </source>
</evidence>
<dbReference type="PANTHER" id="PTHR10333">
    <property type="entry name" value="INHIBITOR OF GROWTH PROTEIN"/>
    <property type="match status" value="1"/>
</dbReference>
<feature type="domain" description="Zinc finger PHD-type" evidence="10">
    <location>
        <begin position="104"/>
        <end position="151"/>
    </location>
</feature>
<feature type="binding site" evidence="8">
    <location>
        <position position="150"/>
    </location>
    <ligand>
        <name>Zn(2+)</name>
        <dbReference type="ChEBI" id="CHEBI:29105"/>
        <label>2</label>
    </ligand>
</feature>
<feature type="site" description="Histone H3K4me3 binding" evidence="7">
    <location>
        <position position="119"/>
    </location>
</feature>
<dbReference type="AlphaFoldDB" id="A0A914DSJ1"/>
<feature type="binding site" evidence="8">
    <location>
        <position position="123"/>
    </location>
    <ligand>
        <name>Zn(2+)</name>
        <dbReference type="ChEBI" id="CHEBI:29105"/>
        <label>2</label>
    </ligand>
</feature>
<feature type="site" description="Histone H3K4me3 binding" evidence="7">
    <location>
        <position position="115"/>
    </location>
</feature>
<feature type="compositionally biased region" description="Basic and acidic residues" evidence="9">
    <location>
        <begin position="1"/>
        <end position="13"/>
    </location>
</feature>
<dbReference type="SUPFAM" id="SSF57903">
    <property type="entry name" value="FYVE/PHD zinc finger"/>
    <property type="match status" value="1"/>
</dbReference>
<dbReference type="InterPro" id="IPR013083">
    <property type="entry name" value="Znf_RING/FYVE/PHD"/>
</dbReference>
<dbReference type="GO" id="GO:0005634">
    <property type="term" value="C:nucleus"/>
    <property type="evidence" value="ECO:0007669"/>
    <property type="project" value="UniProtKB-SubCell"/>
</dbReference>
<dbReference type="Gene3D" id="3.30.40.10">
    <property type="entry name" value="Zinc/RING finger domain, C3HC4 (zinc finger)"/>
    <property type="match status" value="1"/>
</dbReference>
<keyword evidence="4" id="KW-0863">Zinc-finger</keyword>
<dbReference type="InterPro" id="IPR019787">
    <property type="entry name" value="Znf_PHD-finger"/>
</dbReference>
<evidence type="ECO:0000256" key="7">
    <source>
        <dbReference type="PIRSR" id="PIRSR628651-50"/>
    </source>
</evidence>
<organism evidence="11 12">
    <name type="scientific">Acrobeloides nanus</name>
    <dbReference type="NCBI Taxonomy" id="290746"/>
    <lineage>
        <taxon>Eukaryota</taxon>
        <taxon>Metazoa</taxon>
        <taxon>Ecdysozoa</taxon>
        <taxon>Nematoda</taxon>
        <taxon>Chromadorea</taxon>
        <taxon>Rhabditida</taxon>
        <taxon>Tylenchina</taxon>
        <taxon>Cephalobomorpha</taxon>
        <taxon>Cephaloboidea</taxon>
        <taxon>Cephalobidae</taxon>
        <taxon>Acrobeloides</taxon>
    </lineage>
</organism>
<accession>A0A914DSJ1</accession>
<reference evidence="12" key="1">
    <citation type="submission" date="2022-11" db="UniProtKB">
        <authorList>
            <consortium name="WormBaseParasite"/>
        </authorList>
    </citation>
    <scope>IDENTIFICATION</scope>
</reference>
<evidence type="ECO:0000256" key="2">
    <source>
        <dbReference type="ARBA" id="ARBA00010210"/>
    </source>
</evidence>
<evidence type="ECO:0000256" key="9">
    <source>
        <dbReference type="SAM" id="MobiDB-lite"/>
    </source>
</evidence>
<dbReference type="InterPro" id="IPR001965">
    <property type="entry name" value="Znf_PHD"/>
</dbReference>
<feature type="binding site" evidence="8">
    <location>
        <position position="129"/>
    </location>
    <ligand>
        <name>Zn(2+)</name>
        <dbReference type="ChEBI" id="CHEBI:29105"/>
        <label>1</label>
    </ligand>
</feature>
<feature type="region of interest" description="Disordered" evidence="9">
    <location>
        <begin position="1"/>
        <end position="101"/>
    </location>
</feature>
<evidence type="ECO:0000259" key="10">
    <source>
        <dbReference type="SMART" id="SM00249"/>
    </source>
</evidence>
<evidence type="ECO:0000256" key="3">
    <source>
        <dbReference type="ARBA" id="ARBA00022723"/>
    </source>
</evidence>
<comment type="subcellular location">
    <subcellularLocation>
        <location evidence="1">Nucleus</location>
    </subcellularLocation>
</comment>
<keyword evidence="6" id="KW-0539">Nucleus</keyword>
<dbReference type="Pfam" id="PF00628">
    <property type="entry name" value="PHD"/>
    <property type="match status" value="1"/>
</dbReference>
<feature type="binding site" evidence="8">
    <location>
        <position position="118"/>
    </location>
    <ligand>
        <name>Zn(2+)</name>
        <dbReference type="ChEBI" id="CHEBI:29105"/>
        <label>2</label>
    </ligand>
</feature>
<evidence type="ECO:0000313" key="11">
    <source>
        <dbReference type="Proteomes" id="UP000887540"/>
    </source>
</evidence>
<evidence type="ECO:0000256" key="5">
    <source>
        <dbReference type="ARBA" id="ARBA00022833"/>
    </source>
</evidence>
<dbReference type="Proteomes" id="UP000887540">
    <property type="component" value="Unplaced"/>
</dbReference>
<evidence type="ECO:0000313" key="12">
    <source>
        <dbReference type="WBParaSite" id="ACRNAN_scaffold3584.g31715.t1"/>
    </source>
</evidence>
<keyword evidence="3 8" id="KW-0479">Metal-binding</keyword>
<dbReference type="InterPro" id="IPR028651">
    <property type="entry name" value="ING_fam"/>
</dbReference>
<dbReference type="PROSITE" id="PS01359">
    <property type="entry name" value="ZF_PHD_1"/>
    <property type="match status" value="1"/>
</dbReference>
<feature type="compositionally biased region" description="Low complexity" evidence="9">
    <location>
        <begin position="60"/>
        <end position="72"/>
    </location>
</feature>
<keyword evidence="11" id="KW-1185">Reference proteome</keyword>
<dbReference type="InterPro" id="IPR019786">
    <property type="entry name" value="Zinc_finger_PHD-type_CS"/>
</dbReference>
<feature type="binding site" evidence="8">
    <location>
        <position position="105"/>
    </location>
    <ligand>
        <name>Zn(2+)</name>
        <dbReference type="ChEBI" id="CHEBI:29105"/>
        <label>1</label>
    </ligand>
</feature>
<evidence type="ECO:0000256" key="6">
    <source>
        <dbReference type="ARBA" id="ARBA00023242"/>
    </source>
</evidence>
<dbReference type="CDD" id="cd15505">
    <property type="entry name" value="PHD_ING"/>
    <property type="match status" value="1"/>
</dbReference>
<feature type="binding site" evidence="8">
    <location>
        <position position="147"/>
    </location>
    <ligand>
        <name>Zn(2+)</name>
        <dbReference type="ChEBI" id="CHEBI:29105"/>
        <label>2</label>
    </ligand>
</feature>
<dbReference type="InterPro" id="IPR011011">
    <property type="entry name" value="Znf_FYVE_PHD"/>
</dbReference>
<name>A0A914DSJ1_9BILA</name>
<evidence type="ECO:0000256" key="4">
    <source>
        <dbReference type="ARBA" id="ARBA00022771"/>
    </source>
</evidence>
<sequence length="166" mass="18258">MTPRSPKTDKAKLNYDGLKNAITTSKPPKEKNDEPPESNSPSTPVSIGPPPEKVTRKRAAAVIAVAANADIITPRATSPRKRANNNNPQTATPLDEAPPDEPTYCTCKQVSFGDMICCDNNKCPIEWFHFGCVNIKVKPTKGKKWFCPDCRHGDKQTVLKPSLMKK</sequence>
<feature type="binding site" evidence="8">
    <location>
        <position position="132"/>
    </location>
    <ligand>
        <name>Zn(2+)</name>
        <dbReference type="ChEBI" id="CHEBI:29105"/>
        <label>1</label>
    </ligand>
</feature>
<protein>
    <submittedName>
        <fullName evidence="12">Zinc finger PHD-type domain-containing protein</fullName>
    </submittedName>
</protein>
<feature type="binding site" evidence="8">
    <location>
        <position position="107"/>
    </location>
    <ligand>
        <name>Zn(2+)</name>
        <dbReference type="ChEBI" id="CHEBI:29105"/>
        <label>1</label>
    </ligand>
</feature>
<feature type="site" description="Histone H3K4me3 binding" evidence="7">
    <location>
        <position position="127"/>
    </location>
</feature>
<proteinExistence type="inferred from homology"/>
<dbReference type="SMART" id="SM00249">
    <property type="entry name" value="PHD"/>
    <property type="match status" value="1"/>
</dbReference>
<comment type="similarity">
    <text evidence="2">Belongs to the ING family.</text>
</comment>